<feature type="domain" description="Exportin-T C-terminal" evidence="2">
    <location>
        <begin position="1"/>
        <end position="51"/>
    </location>
</feature>
<evidence type="ECO:0000313" key="4">
    <source>
        <dbReference type="Proteomes" id="UP000005446"/>
    </source>
</evidence>
<evidence type="ECO:0000256" key="1">
    <source>
        <dbReference type="SAM" id="MobiDB-lite"/>
    </source>
</evidence>
<proteinExistence type="predicted"/>
<dbReference type="InParanoid" id="H0EYB1"/>
<sequence length="79" mass="8520">MALGSLSHGFSDWAPGHAATANHAPPKEMSEEFGRAAEAILIALESLRSSVDLAELQREYLTFIQIILNEGLGSVLRGR</sequence>
<dbReference type="Pfam" id="PF19282">
    <property type="entry name" value="Exportin-T"/>
    <property type="match status" value="1"/>
</dbReference>
<reference evidence="3 4" key="1">
    <citation type="journal article" date="2012" name="Eukaryot. Cell">
        <title>Genome sequence of the fungus Glarea lozoyensis: the first genome sequence of a species from the Helotiaceae family.</title>
        <authorList>
            <person name="Youssar L."/>
            <person name="Gruening B.A."/>
            <person name="Erxleben A."/>
            <person name="Guenther S."/>
            <person name="Huettel W."/>
        </authorList>
    </citation>
    <scope>NUCLEOTIDE SEQUENCE [LARGE SCALE GENOMIC DNA]</scope>
    <source>
        <strain evidence="4">ATCC 74030 / MF5533</strain>
    </source>
</reference>
<organism evidence="3 4">
    <name type="scientific">Glarea lozoyensis (strain ATCC 74030 / MF5533)</name>
    <dbReference type="NCBI Taxonomy" id="1104152"/>
    <lineage>
        <taxon>Eukaryota</taxon>
        <taxon>Fungi</taxon>
        <taxon>Dikarya</taxon>
        <taxon>Ascomycota</taxon>
        <taxon>Pezizomycotina</taxon>
        <taxon>Leotiomycetes</taxon>
        <taxon>Helotiales</taxon>
        <taxon>Helotiaceae</taxon>
        <taxon>Glarea</taxon>
    </lineage>
</organism>
<name>H0EYB1_GLAL7</name>
<protein>
    <submittedName>
        <fullName evidence="3">Putative Exportin-T</fullName>
    </submittedName>
</protein>
<evidence type="ECO:0000313" key="3">
    <source>
        <dbReference type="EMBL" id="EHK96481.1"/>
    </source>
</evidence>
<evidence type="ECO:0000259" key="2">
    <source>
        <dbReference type="Pfam" id="PF19282"/>
    </source>
</evidence>
<dbReference type="OrthoDB" id="26399at2759"/>
<feature type="region of interest" description="Disordered" evidence="1">
    <location>
        <begin position="1"/>
        <end position="30"/>
    </location>
</feature>
<comment type="caution">
    <text evidence="3">The sequence shown here is derived from an EMBL/GenBank/DDBJ whole genome shotgun (WGS) entry which is preliminary data.</text>
</comment>
<dbReference type="AlphaFoldDB" id="H0EYB1"/>
<dbReference type="InterPro" id="IPR045546">
    <property type="entry name" value="Exportin-T_C"/>
</dbReference>
<dbReference type="HOGENOM" id="CLU_2606253_0_0_1"/>
<gene>
    <name evidence="3" type="ORF">M7I_7810</name>
</gene>
<dbReference type="Proteomes" id="UP000005446">
    <property type="component" value="Unassembled WGS sequence"/>
</dbReference>
<dbReference type="EMBL" id="AGUE01000248">
    <property type="protein sequence ID" value="EHK96481.1"/>
    <property type="molecule type" value="Genomic_DNA"/>
</dbReference>
<keyword evidence="4" id="KW-1185">Reference proteome</keyword>
<accession>H0EYB1</accession>